<reference evidence="2 3" key="1">
    <citation type="submission" date="2020-08" db="EMBL/GenBank/DDBJ databases">
        <authorList>
            <person name="Hejnol A."/>
        </authorList>
    </citation>
    <scope>NUCLEOTIDE SEQUENCE [LARGE SCALE GENOMIC DNA]</scope>
</reference>
<feature type="compositionally biased region" description="Polar residues" evidence="1">
    <location>
        <begin position="14"/>
        <end position="26"/>
    </location>
</feature>
<dbReference type="OrthoDB" id="10056939at2759"/>
<keyword evidence="3" id="KW-1185">Reference proteome</keyword>
<sequence>MMHYREPTPLDCGVQQSSPCRNSTPKKSLYYDPGDPDEVDTGMRNIVYENDRVRNDLLDEICKDIGIKDSMDLDFIDLNPKIAPSGTNNNGVGGHKEDDLDEIIPFGVNDCHEDHYRTPVRHKILHKTNHDYSPYARTSCQQTSVGAAMPTPLTVQQQFMQKLICDESPAFRSHPLFPLLRDLVLADMNFSLPTFPRQLIANLPADFERLLRNFVMRNRTSESSGNSSVDNVLMDALRYAHQSLITKIQKVRTQQLPPVPQPPPLSVLQGPATPQNGPMPSQQALPVPQMPPQHAPLDPAPPSQCQIAAASPLSPCHGGLPPTHYGENYPPPPPPPQPGPPMHQIPGNPGSPSMHHPLSGSPLHMPPMPGSPMHRNPRACYNEPPYNMYGGIEYSMNSELQPKQPGKKAVLPKEKKEQELKEEKSEKKPISC</sequence>
<accession>A0A7I8VD59</accession>
<dbReference type="EMBL" id="CAJFCJ010000005">
    <property type="protein sequence ID" value="CAD5114293.1"/>
    <property type="molecule type" value="Genomic_DNA"/>
</dbReference>
<comment type="caution">
    <text evidence="2">The sequence shown here is derived from an EMBL/GenBank/DDBJ whole genome shotgun (WGS) entry which is preliminary data.</text>
</comment>
<evidence type="ECO:0000256" key="1">
    <source>
        <dbReference type="SAM" id="MobiDB-lite"/>
    </source>
</evidence>
<feature type="compositionally biased region" description="Pro residues" evidence="1">
    <location>
        <begin position="329"/>
        <end position="343"/>
    </location>
</feature>
<feature type="region of interest" description="Disordered" evidence="1">
    <location>
        <begin position="397"/>
        <end position="432"/>
    </location>
</feature>
<feature type="compositionally biased region" description="Polar residues" evidence="1">
    <location>
        <begin position="272"/>
        <end position="284"/>
    </location>
</feature>
<evidence type="ECO:0000313" key="2">
    <source>
        <dbReference type="EMBL" id="CAD5114293.1"/>
    </source>
</evidence>
<feature type="compositionally biased region" description="Basic and acidic residues" evidence="1">
    <location>
        <begin position="411"/>
        <end position="432"/>
    </location>
</feature>
<feature type="region of interest" description="Disordered" evidence="1">
    <location>
        <begin position="1"/>
        <end position="36"/>
    </location>
</feature>
<name>A0A7I8VD59_9ANNE</name>
<protein>
    <submittedName>
        <fullName evidence="2">DgyrCDS3435</fullName>
    </submittedName>
</protein>
<dbReference type="Proteomes" id="UP000549394">
    <property type="component" value="Unassembled WGS sequence"/>
</dbReference>
<feature type="compositionally biased region" description="Pro residues" evidence="1">
    <location>
        <begin position="288"/>
        <end position="302"/>
    </location>
</feature>
<gene>
    <name evidence="2" type="ORF">DGYR_LOCUS3152</name>
</gene>
<dbReference type="AlphaFoldDB" id="A0A7I8VD59"/>
<organism evidence="2 3">
    <name type="scientific">Dimorphilus gyrociliatus</name>
    <dbReference type="NCBI Taxonomy" id="2664684"/>
    <lineage>
        <taxon>Eukaryota</taxon>
        <taxon>Metazoa</taxon>
        <taxon>Spiralia</taxon>
        <taxon>Lophotrochozoa</taxon>
        <taxon>Annelida</taxon>
        <taxon>Polychaeta</taxon>
        <taxon>Polychaeta incertae sedis</taxon>
        <taxon>Dinophilidae</taxon>
        <taxon>Dimorphilus</taxon>
    </lineage>
</organism>
<proteinExistence type="predicted"/>
<feature type="region of interest" description="Disordered" evidence="1">
    <location>
        <begin position="255"/>
        <end position="384"/>
    </location>
</feature>
<evidence type="ECO:0000313" key="3">
    <source>
        <dbReference type="Proteomes" id="UP000549394"/>
    </source>
</evidence>